<dbReference type="RefSeq" id="WP_119425650.1">
    <property type="nucleotide sequence ID" value="NZ_QQXK01000031.1"/>
</dbReference>
<keyword evidence="1" id="KW-0456">Lyase</keyword>
<dbReference type="EMBL" id="QQXK01000031">
    <property type="protein sequence ID" value="RII41283.1"/>
    <property type="molecule type" value="Genomic_DNA"/>
</dbReference>
<reference evidence="1 2" key="1">
    <citation type="submission" date="2018-07" db="EMBL/GenBank/DDBJ databases">
        <title>Arthrobacter sp. nov., isolated from raw cow's milk with high bacterial count.</title>
        <authorList>
            <person name="Hahne J."/>
            <person name="Isele D."/>
            <person name="Lipski A."/>
        </authorList>
    </citation>
    <scope>NUCLEOTIDE SEQUENCE [LARGE SCALE GENOMIC DNA]</scope>
    <source>
        <strain evidence="1 2">JZ R-35</strain>
    </source>
</reference>
<dbReference type="PANTHER" id="PTHR42905:SF16">
    <property type="entry name" value="CARBOXYPHOSPHONOENOLPYRUVATE PHOSPHONOMUTASE-LIKE PROTEIN (AFU_ORTHOLOGUE AFUA_5G07230)"/>
    <property type="match status" value="1"/>
</dbReference>
<evidence type="ECO:0000313" key="2">
    <source>
        <dbReference type="Proteomes" id="UP000265419"/>
    </source>
</evidence>
<sequence>MSTVNVTKRGQEFVDLHAPGELIVLPTVWDAWSARLAEAAGFKGLTIGSHPVANAFGVPDGEKQDLVEYMRQVERIAEAVNIPVSVDVEAGYGLSPDEIVGLAVESGAVGLNVEDTVHHDDDRVRSLREHVDYIEAMVQAAAGLGVPFVVNGRTDAMVHGTALYEDPLAEAIARCQAMAEAGALSVYPVKLPDAASIKAVVDAVSVPVNVTAHPVNATPAGGLAELRALGVRRVSFGPLWQMALEDTATEQLQAWRR</sequence>
<dbReference type="CDD" id="cd00377">
    <property type="entry name" value="ICL_PEPM"/>
    <property type="match status" value="1"/>
</dbReference>
<dbReference type="SUPFAM" id="SSF51621">
    <property type="entry name" value="Phosphoenolpyruvate/pyruvate domain"/>
    <property type="match status" value="1"/>
</dbReference>
<gene>
    <name evidence="1" type="ORF">DWB68_13555</name>
</gene>
<dbReference type="InterPro" id="IPR015813">
    <property type="entry name" value="Pyrv/PenolPyrv_kinase-like_dom"/>
</dbReference>
<dbReference type="InterPro" id="IPR040442">
    <property type="entry name" value="Pyrv_kinase-like_dom_sf"/>
</dbReference>
<dbReference type="InterPro" id="IPR039556">
    <property type="entry name" value="ICL/PEPM"/>
</dbReference>
<evidence type="ECO:0000313" key="1">
    <source>
        <dbReference type="EMBL" id="RII41283.1"/>
    </source>
</evidence>
<dbReference type="PANTHER" id="PTHR42905">
    <property type="entry name" value="PHOSPHOENOLPYRUVATE CARBOXYLASE"/>
    <property type="match status" value="1"/>
</dbReference>
<dbReference type="Proteomes" id="UP000265419">
    <property type="component" value="Unassembled WGS sequence"/>
</dbReference>
<name>A0A399J705_9MICC</name>
<dbReference type="AlphaFoldDB" id="A0A399J705"/>
<comment type="caution">
    <text evidence="1">The sequence shown here is derived from an EMBL/GenBank/DDBJ whole genome shotgun (WGS) entry which is preliminary data.</text>
</comment>
<keyword evidence="2" id="KW-1185">Reference proteome</keyword>
<keyword evidence="1" id="KW-0670">Pyruvate</keyword>
<dbReference type="Gene3D" id="3.20.20.60">
    <property type="entry name" value="Phosphoenolpyruvate-binding domains"/>
    <property type="match status" value="1"/>
</dbReference>
<dbReference type="Pfam" id="PF13714">
    <property type="entry name" value="PEP_mutase"/>
    <property type="match status" value="1"/>
</dbReference>
<protein>
    <submittedName>
        <fullName evidence="1">Isocitrate lyase/phosphoenolpyruvate mutase family protein</fullName>
    </submittedName>
</protein>
<accession>A0A399J705</accession>
<dbReference type="GO" id="GO:0016829">
    <property type="term" value="F:lyase activity"/>
    <property type="evidence" value="ECO:0007669"/>
    <property type="project" value="UniProtKB-KW"/>
</dbReference>
<proteinExistence type="predicted"/>
<organism evidence="1 2">
    <name type="scientific">Galactobacter valiniphilus</name>
    <dbReference type="NCBI Taxonomy" id="2676122"/>
    <lineage>
        <taxon>Bacteria</taxon>
        <taxon>Bacillati</taxon>
        <taxon>Actinomycetota</taxon>
        <taxon>Actinomycetes</taxon>
        <taxon>Micrococcales</taxon>
        <taxon>Micrococcaceae</taxon>
        <taxon>Galactobacter</taxon>
    </lineage>
</organism>